<dbReference type="RefSeq" id="WP_099799146.1">
    <property type="nucleotide sequence ID" value="NZ_CP018092.1"/>
</dbReference>
<evidence type="ECO:0000256" key="5">
    <source>
        <dbReference type="ARBA" id="ARBA00022679"/>
    </source>
</evidence>
<evidence type="ECO:0000256" key="8">
    <source>
        <dbReference type="ARBA" id="ARBA00029924"/>
    </source>
</evidence>
<dbReference type="GO" id="GO:0006351">
    <property type="term" value="P:DNA-templated transcription"/>
    <property type="evidence" value="ECO:0007669"/>
    <property type="project" value="UniProtKB-UniRule"/>
</dbReference>
<dbReference type="AlphaFoldDB" id="A0A2D2Q2R3"/>
<protein>
    <recommendedName>
        <fullName evidence="3 10">DNA-directed RNA polymerase subunit omega</fullName>
        <shortName evidence="10">RNAP omega subunit</shortName>
        <ecNumber evidence="2 10">2.7.7.6</ecNumber>
    </recommendedName>
    <alternativeName>
        <fullName evidence="10">RNA polymerase omega subunit</fullName>
    </alternativeName>
    <alternativeName>
        <fullName evidence="8 10">Transcriptase subunit omega</fullName>
    </alternativeName>
</protein>
<dbReference type="OrthoDB" id="463386at2"/>
<dbReference type="InterPro" id="IPR006110">
    <property type="entry name" value="Pol_omega/Rpo6/RPB6"/>
</dbReference>
<dbReference type="GO" id="GO:0003677">
    <property type="term" value="F:DNA binding"/>
    <property type="evidence" value="ECO:0007669"/>
    <property type="project" value="UniProtKB-UniRule"/>
</dbReference>
<evidence type="ECO:0000256" key="2">
    <source>
        <dbReference type="ARBA" id="ARBA00012418"/>
    </source>
</evidence>
<organism evidence="11 12">
    <name type="scientific">Parathermosynechococcus lividus PCC 6715</name>
    <dbReference type="NCBI Taxonomy" id="1917166"/>
    <lineage>
        <taxon>Bacteria</taxon>
        <taxon>Bacillati</taxon>
        <taxon>Cyanobacteriota</taxon>
        <taxon>Cyanophyceae</taxon>
        <taxon>Acaryochloridales</taxon>
        <taxon>Thermosynechococcaceae</taxon>
        <taxon>Parathermosynechococcus</taxon>
    </lineage>
</organism>
<comment type="similarity">
    <text evidence="1 10">Belongs to the RNA polymerase subunit omega family.</text>
</comment>
<keyword evidence="6 10" id="KW-0548">Nucleotidyltransferase</keyword>
<evidence type="ECO:0000256" key="9">
    <source>
        <dbReference type="ARBA" id="ARBA00048552"/>
    </source>
</evidence>
<dbReference type="EC" id="2.7.7.6" evidence="2 10"/>
<keyword evidence="5 10" id="KW-0808">Transferase</keyword>
<dbReference type="SUPFAM" id="SSF63562">
    <property type="entry name" value="RPB6/omega subunit-like"/>
    <property type="match status" value="1"/>
</dbReference>
<dbReference type="GO" id="GO:0000428">
    <property type="term" value="C:DNA-directed RNA polymerase complex"/>
    <property type="evidence" value="ECO:0007669"/>
    <property type="project" value="UniProtKB-KW"/>
</dbReference>
<dbReference type="InterPro" id="IPR036161">
    <property type="entry name" value="RPB6/omega-like_sf"/>
</dbReference>
<dbReference type="InterPro" id="IPR003716">
    <property type="entry name" value="DNA-dir_RNA_pol_omega"/>
</dbReference>
<evidence type="ECO:0000256" key="3">
    <source>
        <dbReference type="ARBA" id="ARBA00013725"/>
    </source>
</evidence>
<evidence type="ECO:0000256" key="10">
    <source>
        <dbReference type="HAMAP-Rule" id="MF_00366"/>
    </source>
</evidence>
<evidence type="ECO:0000256" key="7">
    <source>
        <dbReference type="ARBA" id="ARBA00023163"/>
    </source>
</evidence>
<reference evidence="11 12" key="1">
    <citation type="submission" date="2016-11" db="EMBL/GenBank/DDBJ databases">
        <title>Complete genome sequence of thermophilic cyanobacteria strain Synechococcus sp. PCC6715.</title>
        <authorList>
            <person name="Tang J."/>
            <person name="Daroch M."/>
            <person name="Liang Y."/>
            <person name="Jiang D."/>
            <person name="Shah M."/>
        </authorList>
    </citation>
    <scope>NUCLEOTIDE SEQUENCE [LARGE SCALE GENOMIC DNA]</scope>
    <source>
        <strain evidence="11 12">PCC 6715</strain>
    </source>
</reference>
<evidence type="ECO:0000313" key="12">
    <source>
        <dbReference type="Proteomes" id="UP000231057"/>
    </source>
</evidence>
<evidence type="ECO:0000256" key="1">
    <source>
        <dbReference type="ARBA" id="ARBA00006711"/>
    </source>
</evidence>
<dbReference type="EMBL" id="CP018092">
    <property type="protein sequence ID" value="ATS18810.1"/>
    <property type="molecule type" value="Genomic_DNA"/>
</dbReference>
<keyword evidence="4 10" id="KW-0240">DNA-directed RNA polymerase</keyword>
<comment type="catalytic activity">
    <reaction evidence="9 10">
        <text>RNA(n) + a ribonucleoside 5'-triphosphate = RNA(n+1) + diphosphate</text>
        <dbReference type="Rhea" id="RHEA:21248"/>
        <dbReference type="Rhea" id="RHEA-COMP:14527"/>
        <dbReference type="Rhea" id="RHEA-COMP:17342"/>
        <dbReference type="ChEBI" id="CHEBI:33019"/>
        <dbReference type="ChEBI" id="CHEBI:61557"/>
        <dbReference type="ChEBI" id="CHEBI:140395"/>
        <dbReference type="EC" id="2.7.7.6"/>
    </reaction>
</comment>
<proteinExistence type="inferred from homology"/>
<name>A0A2D2Q2R3_PARLV</name>
<sequence>MQKRLNYSASDIMRRAEQLIQHSSNRYRITVQIANRAKQRRGLDASEDFDDLPLKPVIRAIIEMSDEIAQPELLAD</sequence>
<keyword evidence="12" id="KW-1185">Reference proteome</keyword>
<keyword evidence="7 10" id="KW-0804">Transcription</keyword>
<comment type="subunit">
    <text evidence="10">In cyanobacteria the RNAP catalytic core is composed of 2 alpha, 1 beta, 1 beta', 1 gamma and 1 omega subunit. When a sigma factor is associated with the core the holoenzyme is formed, which can initiate transcription.</text>
</comment>
<comment type="function">
    <text evidence="10">Promotes RNA polymerase assembly. Latches the N- and C-terminal regions of the beta' subunit thereby facilitating its interaction with the beta and alpha subunits.</text>
</comment>
<dbReference type="NCBIfam" id="NF001574">
    <property type="entry name" value="PRK00392.2-5"/>
    <property type="match status" value="1"/>
</dbReference>
<evidence type="ECO:0000256" key="6">
    <source>
        <dbReference type="ARBA" id="ARBA00022695"/>
    </source>
</evidence>
<reference evidence="12" key="2">
    <citation type="journal article" date="2022" name="Front. Microbiol.">
        <title>Comparative Genomic Analysis Revealed Distinct Molecular Components and Organization of CO2-Concentrating Mechanism in Thermophilic Cyanobacteria.</title>
        <authorList>
            <person name="Tang J."/>
            <person name="Zhou H."/>
            <person name="Yao D."/>
            <person name="Riaz S."/>
            <person name="You D."/>
            <person name="Klepacz-Smolka A."/>
            <person name="Daroch M."/>
        </authorList>
    </citation>
    <scope>NUCLEOTIDE SEQUENCE [LARGE SCALE GENOMIC DNA]</scope>
    <source>
        <strain evidence="12">PCC 6715</strain>
    </source>
</reference>
<evidence type="ECO:0000313" key="11">
    <source>
        <dbReference type="EMBL" id="ATS18810.1"/>
    </source>
</evidence>
<dbReference type="GO" id="GO:0003899">
    <property type="term" value="F:DNA-directed RNA polymerase activity"/>
    <property type="evidence" value="ECO:0007669"/>
    <property type="project" value="UniProtKB-UniRule"/>
</dbReference>
<dbReference type="KEGG" id="slw:BRW62_08690"/>
<gene>
    <name evidence="10" type="primary">rpoZ</name>
    <name evidence="11" type="ORF">BRW62_08690</name>
</gene>
<dbReference type="Pfam" id="PF01192">
    <property type="entry name" value="RNA_pol_Rpb6"/>
    <property type="match status" value="1"/>
</dbReference>
<accession>A0A2D2Q2R3</accession>
<dbReference type="Proteomes" id="UP000231057">
    <property type="component" value="Chromosome"/>
</dbReference>
<dbReference type="HAMAP" id="MF_00366">
    <property type="entry name" value="RNApol_bact_RpoZ"/>
    <property type="match status" value="1"/>
</dbReference>
<evidence type="ECO:0000256" key="4">
    <source>
        <dbReference type="ARBA" id="ARBA00022478"/>
    </source>
</evidence>